<name>A0A8T9CDJ5_9HELO</name>
<dbReference type="SUPFAM" id="SSF53067">
    <property type="entry name" value="Actin-like ATPase domain"/>
    <property type="match status" value="1"/>
</dbReference>
<dbReference type="OrthoDB" id="2963168at2759"/>
<reference evidence="2 3" key="1">
    <citation type="submission" date="2018-05" db="EMBL/GenBank/DDBJ databases">
        <title>Genome sequencing and assembly of the regulated plant pathogen Lachnellula willkommii and related sister species for the development of diagnostic species identification markers.</title>
        <authorList>
            <person name="Giroux E."/>
            <person name="Bilodeau G."/>
        </authorList>
    </citation>
    <scope>NUCLEOTIDE SEQUENCE [LARGE SCALE GENOMIC DNA]</scope>
    <source>
        <strain evidence="2 3">CBS 268.59</strain>
    </source>
</reference>
<feature type="compositionally biased region" description="Basic residues" evidence="1">
    <location>
        <begin position="189"/>
        <end position="200"/>
    </location>
</feature>
<accession>A0A8T9CDJ5</accession>
<dbReference type="AlphaFoldDB" id="A0A8T9CDJ5"/>
<comment type="caution">
    <text evidence="2">The sequence shown here is derived from an EMBL/GenBank/DDBJ whole genome shotgun (WGS) entry which is preliminary data.</text>
</comment>
<feature type="compositionally biased region" description="Polar residues" evidence="1">
    <location>
        <begin position="118"/>
        <end position="127"/>
    </location>
</feature>
<evidence type="ECO:0000256" key="1">
    <source>
        <dbReference type="SAM" id="MobiDB-lite"/>
    </source>
</evidence>
<dbReference type="PANTHER" id="PTHR42749:SF8">
    <property type="entry name" value="HSP70 FAMILY PROTEIN (AFU_ORTHOLOGUE AFUA_3G13740)"/>
    <property type="match status" value="1"/>
</dbReference>
<sequence>MGDNLSSRAAKLRKLRILFDDDALLNDFLNGDEGTDPEVTSSSQIVTRANELPTPQPTQINATTNADGLSAASMNEGSKFQNQETFFGGHNNPAPQTAEVNELNNSKKDYNQPDPLFNQPSQINEPSNFHTAVSATRERQQVINTMNQRPAASSSNLNSRPESSHKKGLARVTKADASRARSTTQSATRKPRHAISRPMKHIFSTQEEKGGHNRPDSLKACQSTREALMSGPPAAKPDNMKKFIVGVDFGTTTTAVSYYSYPMRKRNPTALHGDINSIMNWPGDGNQGMMRQAPTQSWYAPKSIPRPVLQDQLDLDYLEVPSCSGSETEDGEYDDQNTPLRITGTSMMPSTANVIQNFPDRGQADDECAEHEEYLWGNEVMNARYDENVPRDTNLLIERSKSMLVRASYVQDDWNILRTRLRVLIERGVIRKYGQSDVTCPRDVQDTISDFLTQVLTHTGKELTAHEDLTPQCPVTFVITVPVIWSPNSSRVLQYAMEDAIRDSGFSGLSNGSIDNLYITTEPQAAATFLLAAARNILPGDIIVILDCGGGTVDASTHEVSNSTPLKLKRQVGQPTGDNCGGSYLNDLYAKRILWRLYDEHYLDANGETREAIANRFVPKFESHHKRFKNVMEDRPLLRLPIPGLREDRQKRFERNTLVFNCSTTVTYGSILNHLDVGHGEERLAYSSFGFLRIEPYDPDQWEGHRAAAPFQDRLDGDQYVKVINYFMDSVIARKHTFEPLRSIHAFKLTDKALPCEEVVFVSDFANESHYAVDHPKNKTAQVSDKVIIKITDPATNDLVQATYPTPDENGNSRGKPHYKVEFDLYPIAEDGNLRYEARHPDTGKVLKTGQVSIAAAFRPGTF</sequence>
<dbReference type="Proteomes" id="UP000469558">
    <property type="component" value="Unassembled WGS sequence"/>
</dbReference>
<dbReference type="CDD" id="cd10170">
    <property type="entry name" value="ASKHA_NBD_HSP70"/>
    <property type="match status" value="1"/>
</dbReference>
<evidence type="ECO:0000313" key="2">
    <source>
        <dbReference type="EMBL" id="TVY81960.1"/>
    </source>
</evidence>
<protein>
    <submittedName>
        <fullName evidence="2">Uncharacterized protein</fullName>
    </submittedName>
</protein>
<evidence type="ECO:0000313" key="3">
    <source>
        <dbReference type="Proteomes" id="UP000469558"/>
    </source>
</evidence>
<gene>
    <name evidence="2" type="ORF">LSUE1_G007261</name>
</gene>
<dbReference type="Gene3D" id="3.30.420.40">
    <property type="match status" value="2"/>
</dbReference>
<feature type="region of interest" description="Disordered" evidence="1">
    <location>
        <begin position="105"/>
        <end position="127"/>
    </location>
</feature>
<keyword evidence="3" id="KW-1185">Reference proteome</keyword>
<dbReference type="EMBL" id="QGMK01000396">
    <property type="protein sequence ID" value="TVY81960.1"/>
    <property type="molecule type" value="Genomic_DNA"/>
</dbReference>
<dbReference type="InterPro" id="IPR043129">
    <property type="entry name" value="ATPase_NBD"/>
</dbReference>
<dbReference type="Gene3D" id="3.90.640.10">
    <property type="entry name" value="Actin, Chain A, domain 4"/>
    <property type="match status" value="1"/>
</dbReference>
<dbReference type="PANTHER" id="PTHR42749">
    <property type="entry name" value="CELL SHAPE-DETERMINING PROTEIN MREB"/>
    <property type="match status" value="1"/>
</dbReference>
<feature type="region of interest" description="Disordered" evidence="1">
    <location>
        <begin position="147"/>
        <end position="217"/>
    </location>
</feature>
<proteinExistence type="predicted"/>
<feature type="compositionally biased region" description="Basic and acidic residues" evidence="1">
    <location>
        <begin position="206"/>
        <end position="217"/>
    </location>
</feature>
<organism evidence="2 3">
    <name type="scientific">Lachnellula suecica</name>
    <dbReference type="NCBI Taxonomy" id="602035"/>
    <lineage>
        <taxon>Eukaryota</taxon>
        <taxon>Fungi</taxon>
        <taxon>Dikarya</taxon>
        <taxon>Ascomycota</taxon>
        <taxon>Pezizomycotina</taxon>
        <taxon>Leotiomycetes</taxon>
        <taxon>Helotiales</taxon>
        <taxon>Lachnaceae</taxon>
        <taxon>Lachnellula</taxon>
    </lineage>
</organism>